<accession>A0ABW5RGJ4</accession>
<keyword evidence="1 5" id="KW-1003">Cell membrane</keyword>
<sequence length="969" mass="105932">MMPLIITLAVVGVLIAAFFWFAGVYTDILWFDQLGYSSVLFTRWIATGSMFAVGLLAIAVPAFLMIWLAYRNRPTYAKLSQQLNEYQRMLEPMRRLVFIGVPLLFGMYGAFALATSWPTVLTYLNRTPFGVTDPTFGHDIGFYVFELPFLRGLVVFLSSLALLCFVLSIGVNYLYGGVRVTGSEMVISKSARIQIAVTGALFIAAQGASFWLDRYNPLTASNGRWTGALHTDVHARIPGMTILAGAAVIVALLFVFAAVAGRWRLPFIGVGGLLIVGLVTGVAYPWFVQNLQVGPNEQQLETEYIQHNIDSTRAAYGLDKVEETDYEGVTTAEPGQLRKDAETTANIRLLDPDPVSDTFKQFEQERAYYSFSDDLDVDRYQIDGKTQDAVMAVREINVDGLGGDSKSWVNRTIVYTHGYGLVSAYGSQRGPDGQPVFFGSGMPQDGALKDFAPQVYFGERSPEYSIVGAPEGSKPVEFDHVSGKDGANQTYTTFKGEGGPSLGSWFNRLAYSIKFQSEQILLSDQIHDESQILYNRNPVDRVQAAAPYLQIDSDPYASVVDGELVWILDGYTTSANYPYATRTSVEGASSGRTDLVGVNEFNYMRNSVKATVSAYDGSVKLYAWDTEDPILQTWQKVYPNTLKPIDEMSGELLSHVRYPEDQFQVQRQMLATYHVTSADEYYNQTNAWQLPNDPVGGGKGPQKPYYLTMQMPGQEPAFSLYSTFIPKVSGDGTRNVLTGYLAANANAGAEKGKVAEDYGKLTLLRVKNDSVNGPGQVQNIFTSNEKVANQLALLERGQTKVERGNLLTVPVGDGFLYVQPVFVRSTGETSYPLLRRVLVAFGDEIAFEDTLDAALDEIFAGDAGASAGDENVDATPKDPNAKVPDAGDDVPDTGDLPEDGGKDETAKPTPAPSAPTDGGTGSEVQKALDEAAQALEERTKAYEEGDLVKAAEADKRMTDALKRAAEADK</sequence>
<keyword evidence="4 5" id="KW-0472">Membrane</keyword>
<comment type="similarity">
    <text evidence="5">Belongs to the UPF0182 family.</text>
</comment>
<feature type="transmembrane region" description="Helical" evidence="5">
    <location>
        <begin position="195"/>
        <end position="212"/>
    </location>
</feature>
<organism evidence="7 8">
    <name type="scientific">Gulosibacter bifidus</name>
    <dbReference type="NCBI Taxonomy" id="272239"/>
    <lineage>
        <taxon>Bacteria</taxon>
        <taxon>Bacillati</taxon>
        <taxon>Actinomycetota</taxon>
        <taxon>Actinomycetes</taxon>
        <taxon>Micrococcales</taxon>
        <taxon>Microbacteriaceae</taxon>
        <taxon>Gulosibacter</taxon>
    </lineage>
</organism>
<dbReference type="HAMAP" id="MF_01600">
    <property type="entry name" value="UPF0182"/>
    <property type="match status" value="1"/>
</dbReference>
<evidence type="ECO:0000256" key="1">
    <source>
        <dbReference type="ARBA" id="ARBA00022475"/>
    </source>
</evidence>
<evidence type="ECO:0000256" key="2">
    <source>
        <dbReference type="ARBA" id="ARBA00022692"/>
    </source>
</evidence>
<evidence type="ECO:0000256" key="4">
    <source>
        <dbReference type="ARBA" id="ARBA00023136"/>
    </source>
</evidence>
<dbReference type="RefSeq" id="WP_083524561.1">
    <property type="nucleotide sequence ID" value="NZ_JBHUNF010000001.1"/>
</dbReference>
<dbReference type="PANTHER" id="PTHR39344:SF1">
    <property type="entry name" value="UPF0182 PROTEIN SLL1060"/>
    <property type="match status" value="1"/>
</dbReference>
<comment type="subcellular location">
    <subcellularLocation>
        <location evidence="5">Cell membrane</location>
        <topology evidence="5">Multi-pass membrane protein</topology>
    </subcellularLocation>
</comment>
<dbReference type="PANTHER" id="PTHR39344">
    <property type="entry name" value="UPF0182 PROTEIN SLL1060"/>
    <property type="match status" value="1"/>
</dbReference>
<feature type="transmembrane region" description="Helical" evidence="5">
    <location>
        <begin position="237"/>
        <end position="260"/>
    </location>
</feature>
<keyword evidence="3 5" id="KW-1133">Transmembrane helix</keyword>
<feature type="compositionally biased region" description="Acidic residues" evidence="6">
    <location>
        <begin position="886"/>
        <end position="898"/>
    </location>
</feature>
<keyword evidence="8" id="KW-1185">Reference proteome</keyword>
<feature type="transmembrane region" description="Helical" evidence="5">
    <location>
        <begin position="153"/>
        <end position="175"/>
    </location>
</feature>
<proteinExistence type="inferred from homology"/>
<keyword evidence="2 5" id="KW-0812">Transmembrane</keyword>
<feature type="transmembrane region" description="Helical" evidence="5">
    <location>
        <begin position="96"/>
        <end position="117"/>
    </location>
</feature>
<reference evidence="8" key="1">
    <citation type="journal article" date="2019" name="Int. J. Syst. Evol. Microbiol.">
        <title>The Global Catalogue of Microorganisms (GCM) 10K type strain sequencing project: providing services to taxonomists for standard genome sequencing and annotation.</title>
        <authorList>
            <consortium name="The Broad Institute Genomics Platform"/>
            <consortium name="The Broad Institute Genome Sequencing Center for Infectious Disease"/>
            <person name="Wu L."/>
            <person name="Ma J."/>
        </authorList>
    </citation>
    <scope>NUCLEOTIDE SEQUENCE [LARGE SCALE GENOMIC DNA]</scope>
    <source>
        <strain evidence="8">TISTR 1511</strain>
    </source>
</reference>
<feature type="transmembrane region" description="Helical" evidence="5">
    <location>
        <begin position="267"/>
        <end position="287"/>
    </location>
</feature>
<name>A0ABW5RGJ4_9MICO</name>
<protein>
    <recommendedName>
        <fullName evidence="5">UPF0182 protein ACFSUQ_02465</fullName>
    </recommendedName>
</protein>
<evidence type="ECO:0000313" key="7">
    <source>
        <dbReference type="EMBL" id="MFD2674163.1"/>
    </source>
</evidence>
<feature type="transmembrane region" description="Helical" evidence="5">
    <location>
        <begin position="50"/>
        <end position="70"/>
    </location>
</feature>
<gene>
    <name evidence="7" type="ORF">ACFSUQ_02465</name>
</gene>
<dbReference type="Proteomes" id="UP001597453">
    <property type="component" value="Unassembled WGS sequence"/>
</dbReference>
<dbReference type="InterPro" id="IPR005372">
    <property type="entry name" value="UPF0182"/>
</dbReference>
<evidence type="ECO:0000256" key="5">
    <source>
        <dbReference type="HAMAP-Rule" id="MF_01600"/>
    </source>
</evidence>
<dbReference type="EMBL" id="JBHUNF010000001">
    <property type="protein sequence ID" value="MFD2674163.1"/>
    <property type="molecule type" value="Genomic_DNA"/>
</dbReference>
<comment type="caution">
    <text evidence="7">The sequence shown here is derived from an EMBL/GenBank/DDBJ whole genome shotgun (WGS) entry which is preliminary data.</text>
</comment>
<evidence type="ECO:0000313" key="8">
    <source>
        <dbReference type="Proteomes" id="UP001597453"/>
    </source>
</evidence>
<evidence type="ECO:0000256" key="6">
    <source>
        <dbReference type="SAM" id="MobiDB-lite"/>
    </source>
</evidence>
<evidence type="ECO:0000256" key="3">
    <source>
        <dbReference type="ARBA" id="ARBA00022989"/>
    </source>
</evidence>
<feature type="region of interest" description="Disordered" evidence="6">
    <location>
        <begin position="865"/>
        <end position="925"/>
    </location>
</feature>
<comment type="caution">
    <text evidence="5">Lacks conserved residue(s) required for the propagation of feature annotation.</text>
</comment>
<dbReference type="Pfam" id="PF03699">
    <property type="entry name" value="UPF0182"/>
    <property type="match status" value="1"/>
</dbReference>